<evidence type="ECO:0000259" key="10">
    <source>
        <dbReference type="PROSITE" id="PS50011"/>
    </source>
</evidence>
<dbReference type="Pfam" id="PF00069">
    <property type="entry name" value="Pkinase"/>
    <property type="match status" value="1"/>
</dbReference>
<dbReference type="EMBL" id="CP046172">
    <property type="protein sequence ID" value="QIS11090.1"/>
    <property type="molecule type" value="Genomic_DNA"/>
</dbReference>
<feature type="transmembrane region" description="Helical" evidence="9">
    <location>
        <begin position="306"/>
        <end position="327"/>
    </location>
</feature>
<dbReference type="GO" id="GO:0045717">
    <property type="term" value="P:negative regulation of fatty acid biosynthetic process"/>
    <property type="evidence" value="ECO:0007669"/>
    <property type="project" value="UniProtKB-ARBA"/>
</dbReference>
<evidence type="ECO:0000256" key="1">
    <source>
        <dbReference type="ARBA" id="ARBA00012513"/>
    </source>
</evidence>
<evidence type="ECO:0000256" key="4">
    <source>
        <dbReference type="ARBA" id="ARBA00022741"/>
    </source>
</evidence>
<dbReference type="FunFam" id="1.10.510.10:FF:000021">
    <property type="entry name" value="Serine/threonine protein kinase"/>
    <property type="match status" value="1"/>
</dbReference>
<comment type="catalytic activity">
    <reaction evidence="8">
        <text>L-seryl-[protein] + ATP = O-phospho-L-seryl-[protein] + ADP + H(+)</text>
        <dbReference type="Rhea" id="RHEA:17989"/>
        <dbReference type="Rhea" id="RHEA-COMP:9863"/>
        <dbReference type="Rhea" id="RHEA-COMP:11604"/>
        <dbReference type="ChEBI" id="CHEBI:15378"/>
        <dbReference type="ChEBI" id="CHEBI:29999"/>
        <dbReference type="ChEBI" id="CHEBI:30616"/>
        <dbReference type="ChEBI" id="CHEBI:83421"/>
        <dbReference type="ChEBI" id="CHEBI:456216"/>
        <dbReference type="EC" id="2.7.11.1"/>
    </reaction>
</comment>
<dbReference type="Gene3D" id="1.10.510.10">
    <property type="entry name" value="Transferase(Phosphotransferase) domain 1"/>
    <property type="match status" value="1"/>
</dbReference>
<organism evidence="11 12">
    <name type="scientific">Nocardia arthritidis</name>
    <dbReference type="NCBI Taxonomy" id="228602"/>
    <lineage>
        <taxon>Bacteria</taxon>
        <taxon>Bacillati</taxon>
        <taxon>Actinomycetota</taxon>
        <taxon>Actinomycetes</taxon>
        <taxon>Mycobacteriales</taxon>
        <taxon>Nocardiaceae</taxon>
        <taxon>Nocardia</taxon>
    </lineage>
</organism>
<keyword evidence="3" id="KW-0808">Transferase</keyword>
<proteinExistence type="predicted"/>
<sequence>MPLPPGAIVGGYRIVRVLGAGGMGTVYLTQDPILPRRDALKVLNADLSENAEFRARFEREANLAAALDHPNIVAVYSRGEADGQLWIAMQYVDGTDAAREIARGSAVMTPQRALRIVTEVGKAIDHAHRRGLLHRDIKPGNFLLAEVDGEEERVLLTDFGVAKPMVDGQELTETGDFLATAAYASPEQLLGHKLDHRSDIYSLGCAFYKLLTGQSPYPYASPTEIVLGHINEPPPRPSAVRPELPPALDAVIARAMAKDRGDRYSSCRELAQDAAAAFADSRAAQPDSATRRLPDKPPRLSRLRKFLLPAIFGVVIALVVGAATYFLTDHGGSGPAADRAAQIRAGHPEFADKQIAAFLVTDTDLSVFLDPSDQARFLQAIGFVYSREYRATGGEKSPRLLALSSFVLSTPVDVVLVLRADRSAGGGGLAGLPHGLVDNPNSKVAVVDDVSAVQGFRVWTDQSPDTAAGKVVPALAKALH</sequence>
<dbReference type="PANTHER" id="PTHR43289:SF6">
    <property type="entry name" value="SERINE_THREONINE-PROTEIN KINASE NEKL-3"/>
    <property type="match status" value="1"/>
</dbReference>
<dbReference type="Gene3D" id="3.40.50.1980">
    <property type="entry name" value="Nitrogenase molybdenum iron protein domain"/>
    <property type="match status" value="1"/>
</dbReference>
<evidence type="ECO:0000256" key="2">
    <source>
        <dbReference type="ARBA" id="ARBA00022527"/>
    </source>
</evidence>
<gene>
    <name evidence="11" type="ORF">F5544_16050</name>
</gene>
<evidence type="ECO:0000313" key="12">
    <source>
        <dbReference type="Proteomes" id="UP000503540"/>
    </source>
</evidence>
<keyword evidence="5 11" id="KW-0418">Kinase</keyword>
<evidence type="ECO:0000313" key="11">
    <source>
        <dbReference type="EMBL" id="QIS11090.1"/>
    </source>
</evidence>
<dbReference type="SMART" id="SM00220">
    <property type="entry name" value="S_TKc"/>
    <property type="match status" value="1"/>
</dbReference>
<dbReference type="GO" id="GO:0005524">
    <property type="term" value="F:ATP binding"/>
    <property type="evidence" value="ECO:0007669"/>
    <property type="project" value="UniProtKB-KW"/>
</dbReference>
<dbReference type="Gene3D" id="3.30.200.20">
    <property type="entry name" value="Phosphorylase Kinase, domain 1"/>
    <property type="match status" value="1"/>
</dbReference>
<evidence type="ECO:0000256" key="6">
    <source>
        <dbReference type="ARBA" id="ARBA00022840"/>
    </source>
</evidence>
<dbReference type="EC" id="2.7.11.1" evidence="1"/>
<comment type="catalytic activity">
    <reaction evidence="7">
        <text>L-threonyl-[protein] + ATP = O-phospho-L-threonyl-[protein] + ADP + H(+)</text>
        <dbReference type="Rhea" id="RHEA:46608"/>
        <dbReference type="Rhea" id="RHEA-COMP:11060"/>
        <dbReference type="Rhea" id="RHEA-COMP:11605"/>
        <dbReference type="ChEBI" id="CHEBI:15378"/>
        <dbReference type="ChEBI" id="CHEBI:30013"/>
        <dbReference type="ChEBI" id="CHEBI:30616"/>
        <dbReference type="ChEBI" id="CHEBI:61977"/>
        <dbReference type="ChEBI" id="CHEBI:456216"/>
        <dbReference type="EC" id="2.7.11.1"/>
    </reaction>
</comment>
<dbReference type="GO" id="GO:0004674">
    <property type="term" value="F:protein serine/threonine kinase activity"/>
    <property type="evidence" value="ECO:0007669"/>
    <property type="project" value="UniProtKB-KW"/>
</dbReference>
<dbReference type="PANTHER" id="PTHR43289">
    <property type="entry name" value="MITOGEN-ACTIVATED PROTEIN KINASE KINASE KINASE 20-RELATED"/>
    <property type="match status" value="1"/>
</dbReference>
<dbReference type="Proteomes" id="UP000503540">
    <property type="component" value="Chromosome"/>
</dbReference>
<dbReference type="SUPFAM" id="SSF56112">
    <property type="entry name" value="Protein kinase-like (PK-like)"/>
    <property type="match status" value="1"/>
</dbReference>
<accession>A0A6G9YD84</accession>
<dbReference type="KEGG" id="nah:F5544_16050"/>
<evidence type="ECO:0000256" key="9">
    <source>
        <dbReference type="SAM" id="Phobius"/>
    </source>
</evidence>
<keyword evidence="9" id="KW-1133">Transmembrane helix</keyword>
<evidence type="ECO:0000256" key="7">
    <source>
        <dbReference type="ARBA" id="ARBA00047899"/>
    </source>
</evidence>
<evidence type="ECO:0000256" key="3">
    <source>
        <dbReference type="ARBA" id="ARBA00022679"/>
    </source>
</evidence>
<feature type="domain" description="Protein kinase" evidence="10">
    <location>
        <begin position="12"/>
        <end position="278"/>
    </location>
</feature>
<evidence type="ECO:0000256" key="8">
    <source>
        <dbReference type="ARBA" id="ARBA00048679"/>
    </source>
</evidence>
<keyword evidence="9" id="KW-0472">Membrane</keyword>
<dbReference type="InterPro" id="IPR011009">
    <property type="entry name" value="Kinase-like_dom_sf"/>
</dbReference>
<dbReference type="InterPro" id="IPR000719">
    <property type="entry name" value="Prot_kinase_dom"/>
</dbReference>
<reference evidence="11 12" key="1">
    <citation type="journal article" date="2019" name="ACS Chem. Biol.">
        <title>Identification and Mobilization of a Cryptic Antibiotic Biosynthesis Gene Locus from a Human-Pathogenic Nocardia Isolate.</title>
        <authorList>
            <person name="Herisse M."/>
            <person name="Ishida K."/>
            <person name="Porter J.L."/>
            <person name="Howden B."/>
            <person name="Hertweck C."/>
            <person name="Stinear T.P."/>
            <person name="Pidot S.J."/>
        </authorList>
    </citation>
    <scope>NUCLEOTIDE SEQUENCE [LARGE SCALE GENOMIC DNA]</scope>
    <source>
        <strain evidence="11 12">AUSMDU00012717</strain>
    </source>
</reference>
<dbReference type="InterPro" id="IPR008271">
    <property type="entry name" value="Ser/Thr_kinase_AS"/>
</dbReference>
<dbReference type="PROSITE" id="PS50011">
    <property type="entry name" value="PROTEIN_KINASE_DOM"/>
    <property type="match status" value="1"/>
</dbReference>
<keyword evidence="6" id="KW-0067">ATP-binding</keyword>
<keyword evidence="12" id="KW-1185">Reference proteome</keyword>
<evidence type="ECO:0000256" key="5">
    <source>
        <dbReference type="ARBA" id="ARBA00022777"/>
    </source>
</evidence>
<dbReference type="CDD" id="cd14014">
    <property type="entry name" value="STKc_PknB_like"/>
    <property type="match status" value="1"/>
</dbReference>
<keyword evidence="4" id="KW-0547">Nucleotide-binding</keyword>
<dbReference type="FunFam" id="3.30.200.20:FF:000035">
    <property type="entry name" value="Serine/threonine protein kinase Stk1"/>
    <property type="match status" value="1"/>
</dbReference>
<name>A0A6G9YD84_9NOCA</name>
<keyword evidence="2" id="KW-0723">Serine/threonine-protein kinase</keyword>
<dbReference type="AlphaFoldDB" id="A0A6G9YD84"/>
<dbReference type="RefSeq" id="WP_167473961.1">
    <property type="nucleotide sequence ID" value="NZ_CP046172.1"/>
</dbReference>
<keyword evidence="9" id="KW-0812">Transmembrane</keyword>
<dbReference type="PROSITE" id="PS00108">
    <property type="entry name" value="PROTEIN_KINASE_ST"/>
    <property type="match status" value="1"/>
</dbReference>
<protein>
    <recommendedName>
        <fullName evidence="1">non-specific serine/threonine protein kinase</fullName>
        <ecNumber evidence="1">2.7.11.1</ecNumber>
    </recommendedName>
</protein>